<evidence type="ECO:0000256" key="10">
    <source>
        <dbReference type="SAM" id="SignalP"/>
    </source>
</evidence>
<evidence type="ECO:0000256" key="5">
    <source>
        <dbReference type="ARBA" id="ARBA00023077"/>
    </source>
</evidence>
<dbReference type="Gene3D" id="2.170.130.10">
    <property type="entry name" value="TonB-dependent receptor, plug domain"/>
    <property type="match status" value="1"/>
</dbReference>
<dbReference type="Gene3D" id="2.40.170.20">
    <property type="entry name" value="TonB-dependent receptor, beta-barrel domain"/>
    <property type="match status" value="1"/>
</dbReference>
<comment type="subcellular location">
    <subcellularLocation>
        <location evidence="1 8">Cell outer membrane</location>
        <topology evidence="1 8">Multi-pass membrane protein</topology>
    </subcellularLocation>
</comment>
<evidence type="ECO:0000256" key="4">
    <source>
        <dbReference type="ARBA" id="ARBA00022692"/>
    </source>
</evidence>
<feature type="signal peptide" evidence="10">
    <location>
        <begin position="1"/>
        <end position="18"/>
    </location>
</feature>
<dbReference type="InterPro" id="IPR023996">
    <property type="entry name" value="TonB-dep_OMP_SusC/RagA"/>
</dbReference>
<keyword evidence="3 8" id="KW-1134">Transmembrane beta strand</keyword>
<evidence type="ECO:0000256" key="8">
    <source>
        <dbReference type="PROSITE-ProRule" id="PRU01360"/>
    </source>
</evidence>
<evidence type="ECO:0000256" key="9">
    <source>
        <dbReference type="RuleBase" id="RU003357"/>
    </source>
</evidence>
<dbReference type="NCBIfam" id="TIGR04057">
    <property type="entry name" value="SusC_RagA_signa"/>
    <property type="match status" value="1"/>
</dbReference>
<reference evidence="13 14" key="1">
    <citation type="submission" date="2023-07" db="EMBL/GenBank/DDBJ databases">
        <authorList>
            <person name="Lian W.-H."/>
        </authorList>
    </citation>
    <scope>NUCLEOTIDE SEQUENCE [LARGE SCALE GENOMIC DNA]</scope>
    <source>
        <strain evidence="13 14">SYSU DXS3180</strain>
    </source>
</reference>
<keyword evidence="4 8" id="KW-0812">Transmembrane</keyword>
<keyword evidence="7 8" id="KW-0998">Cell outer membrane</keyword>
<dbReference type="InterPro" id="IPR000531">
    <property type="entry name" value="Beta-barrel_TonB"/>
</dbReference>
<sequence>MKKMLLIVLCLCVAKCWAQSRSISGKVVDSLDNPIAKASIAIKGSRGGTYSNEDGSFTLTVPGTAKALVVTAVGFVENEVRIGSGNTLQVVMKRIDHRLEDIVVVAYGTARKSTYTGSAVQINADKIASRPLTNVIKALDGLAPGVQASSGTGQPGEAPSIRIRGFGSVNASNAPLYVVDGVPYMEGLQNLNSDDIESISVLKDAASTAMYGSKAANGVIIITTKRGRKDQNKLQIRVVQGVSERSIPEYNRVAAGSYYPLMWEALRNNYISTGSTTDNANQKATNNIKNYLYYNPFNVPDNEIVGVDGKLNSNASLIYANDLDWYSPILRTGNRGDYGISYSGGTDKNDYFVSLGYLKDNGYLKKTDYERVTGRISANSQIRSWLKTGLNISGTISKSNYAATADNSTGYSNPFFFSRNIGPIYPVYVHDMKTGDFVLDESGNRIFDFGNNNAEIAGYPAQRPSGASPGRHIVAETQWNNQLYKSNTLSGRTYMEIPFLRDFKFTTNLSADVTSYNSSFAENRFVGDGAPAGRLQKRNYSSTSINFNQLLRYSKSFHGHAIEALVGHESYKYLFSNTSGLKQSIGVDGNDEFINYSTINSLTSYSNEYHTEGYLARVDYSYRSKYFGSASFRKDGSSVFYKPWGSFWSLGAGWRMDQEDFLKSVKWVNLLKLRASYGETGNDFILNSDGSRNYYAYQELSELGVNNGNNFGILKTSKENKDLTWENNKSFDLGVEFSVFENRFNGSVEFFNRQSDNLLFAVRLPLSGGLISEYQNVGTMKNYGVEAQLNGVVIQNKDFKWSLGANVTFLKNTITKLNEDSRKNGIINGTKKLLEGHSLYDYWLRSWYGVDVDNGDALWKMDPAANFNSADCKIIKGDTVTSNYNKALYEYNGSAIPKFYGGITSSFNYKNFDLAILLTYQVGGKVYDGNYSQLMHSGNFGTAWASEINGRWQKSGDITNIPRLDYSKRSVYDVQSSRWLVDGSYLNVKSISLGYTLPQRLLGKAEISSLRAFVSAENIWMFTAHKGMNPQQAFTGVASNDYIPARMLQVGLNVNF</sequence>
<dbReference type="Pfam" id="PF07715">
    <property type="entry name" value="Plug"/>
    <property type="match status" value="1"/>
</dbReference>
<dbReference type="InterPro" id="IPR023997">
    <property type="entry name" value="TonB-dep_OMP_SusC/RagA_CS"/>
</dbReference>
<dbReference type="InterPro" id="IPR008969">
    <property type="entry name" value="CarboxyPept-like_regulatory"/>
</dbReference>
<comment type="caution">
    <text evidence="13">The sequence shown here is derived from an EMBL/GenBank/DDBJ whole genome shotgun (WGS) entry which is preliminary data.</text>
</comment>
<dbReference type="Gene3D" id="2.60.40.1120">
    <property type="entry name" value="Carboxypeptidase-like, regulatory domain"/>
    <property type="match status" value="1"/>
</dbReference>
<feature type="domain" description="TonB-dependent receptor-like beta-barrel" evidence="11">
    <location>
        <begin position="448"/>
        <end position="1018"/>
    </location>
</feature>
<evidence type="ECO:0000259" key="11">
    <source>
        <dbReference type="Pfam" id="PF00593"/>
    </source>
</evidence>
<dbReference type="InterPro" id="IPR036942">
    <property type="entry name" value="Beta-barrel_TonB_sf"/>
</dbReference>
<dbReference type="SUPFAM" id="SSF56935">
    <property type="entry name" value="Porins"/>
    <property type="match status" value="1"/>
</dbReference>
<keyword evidence="6 8" id="KW-0472">Membrane</keyword>
<comment type="similarity">
    <text evidence="8 9">Belongs to the TonB-dependent receptor family.</text>
</comment>
<evidence type="ECO:0000256" key="1">
    <source>
        <dbReference type="ARBA" id="ARBA00004571"/>
    </source>
</evidence>
<dbReference type="RefSeq" id="WP_369327997.1">
    <property type="nucleotide sequence ID" value="NZ_JAULBC010000001.1"/>
</dbReference>
<name>A0ABV3Z9Q8_9BACT</name>
<keyword evidence="14" id="KW-1185">Reference proteome</keyword>
<accession>A0ABV3Z9Q8</accession>
<dbReference type="InterPro" id="IPR037066">
    <property type="entry name" value="Plug_dom_sf"/>
</dbReference>
<proteinExistence type="inferred from homology"/>
<evidence type="ECO:0000313" key="13">
    <source>
        <dbReference type="EMBL" id="MEX6686601.1"/>
    </source>
</evidence>
<evidence type="ECO:0000256" key="6">
    <source>
        <dbReference type="ARBA" id="ARBA00023136"/>
    </source>
</evidence>
<evidence type="ECO:0000256" key="2">
    <source>
        <dbReference type="ARBA" id="ARBA00022448"/>
    </source>
</evidence>
<dbReference type="Pfam" id="PF00593">
    <property type="entry name" value="TonB_dep_Rec_b-barrel"/>
    <property type="match status" value="1"/>
</dbReference>
<dbReference type="SUPFAM" id="SSF49464">
    <property type="entry name" value="Carboxypeptidase regulatory domain-like"/>
    <property type="match status" value="1"/>
</dbReference>
<keyword evidence="10" id="KW-0732">Signal</keyword>
<evidence type="ECO:0000313" key="14">
    <source>
        <dbReference type="Proteomes" id="UP001560573"/>
    </source>
</evidence>
<dbReference type="NCBIfam" id="TIGR04056">
    <property type="entry name" value="OMP_RagA_SusC"/>
    <property type="match status" value="1"/>
</dbReference>
<keyword evidence="5 9" id="KW-0798">TonB box</keyword>
<organism evidence="13 14">
    <name type="scientific">Danxiaibacter flavus</name>
    <dbReference type="NCBI Taxonomy" id="3049108"/>
    <lineage>
        <taxon>Bacteria</taxon>
        <taxon>Pseudomonadati</taxon>
        <taxon>Bacteroidota</taxon>
        <taxon>Chitinophagia</taxon>
        <taxon>Chitinophagales</taxon>
        <taxon>Chitinophagaceae</taxon>
        <taxon>Danxiaibacter</taxon>
    </lineage>
</organism>
<evidence type="ECO:0000259" key="12">
    <source>
        <dbReference type="Pfam" id="PF07715"/>
    </source>
</evidence>
<evidence type="ECO:0000256" key="3">
    <source>
        <dbReference type="ARBA" id="ARBA00022452"/>
    </source>
</evidence>
<feature type="domain" description="TonB-dependent receptor plug" evidence="12">
    <location>
        <begin position="113"/>
        <end position="219"/>
    </location>
</feature>
<dbReference type="InterPro" id="IPR012910">
    <property type="entry name" value="Plug_dom"/>
</dbReference>
<protein>
    <submittedName>
        <fullName evidence="13">SusC/RagA family TonB-linked outer membrane protein</fullName>
    </submittedName>
</protein>
<gene>
    <name evidence="13" type="ORF">QTN47_03805</name>
</gene>
<feature type="chain" id="PRO_5046278645" evidence="10">
    <location>
        <begin position="19"/>
        <end position="1056"/>
    </location>
</feature>
<dbReference type="InterPro" id="IPR039426">
    <property type="entry name" value="TonB-dep_rcpt-like"/>
</dbReference>
<dbReference type="EMBL" id="JAULBC010000001">
    <property type="protein sequence ID" value="MEX6686601.1"/>
    <property type="molecule type" value="Genomic_DNA"/>
</dbReference>
<dbReference type="Proteomes" id="UP001560573">
    <property type="component" value="Unassembled WGS sequence"/>
</dbReference>
<keyword evidence="2 8" id="KW-0813">Transport</keyword>
<dbReference type="PROSITE" id="PS52016">
    <property type="entry name" value="TONB_DEPENDENT_REC_3"/>
    <property type="match status" value="1"/>
</dbReference>
<evidence type="ECO:0000256" key="7">
    <source>
        <dbReference type="ARBA" id="ARBA00023237"/>
    </source>
</evidence>
<dbReference type="Pfam" id="PF13715">
    <property type="entry name" value="CarbopepD_reg_2"/>
    <property type="match status" value="1"/>
</dbReference>